<dbReference type="InterPro" id="IPR006710">
    <property type="entry name" value="Glyco_hydro_43"/>
</dbReference>
<evidence type="ECO:0000256" key="5">
    <source>
        <dbReference type="PIRNR" id="PIRNR026534"/>
    </source>
</evidence>
<evidence type="ECO:0000256" key="6">
    <source>
        <dbReference type="SAM" id="SignalP"/>
    </source>
</evidence>
<comment type="similarity">
    <text evidence="2 5">Belongs to the glycosyl hydrolase 43 family.</text>
</comment>
<keyword evidence="3 5" id="KW-0378">Hydrolase</keyword>
<dbReference type="InterPro" id="IPR023296">
    <property type="entry name" value="Glyco_hydro_beta-prop_sf"/>
</dbReference>
<comment type="pathway">
    <text evidence="1 5">Glycan metabolism; L-arabinan degradation.</text>
</comment>
<keyword evidence="6" id="KW-0732">Signal</keyword>
<dbReference type="InterPro" id="IPR016840">
    <property type="entry name" value="Glyco_hydro_43_endo_a_Ara-ase"/>
</dbReference>
<comment type="catalytic activity">
    <reaction evidence="5">
        <text>Hydrolysis of terminal non-reducing alpha-L-arabinofuranoside residues in alpha-L-arabinosides.</text>
        <dbReference type="EC" id="3.2.1.55"/>
    </reaction>
</comment>
<evidence type="ECO:0000313" key="8">
    <source>
        <dbReference type="Proteomes" id="UP000076609"/>
    </source>
</evidence>
<comment type="caution">
    <text evidence="7">The sequence shown here is derived from an EMBL/GenBank/DDBJ whole genome shotgun (WGS) entry which is preliminary data.</text>
</comment>
<gene>
    <name evidence="7" type="ORF">AVT10_03865</name>
</gene>
<dbReference type="CDD" id="cd08998">
    <property type="entry name" value="GH43_Arb43a-like"/>
    <property type="match status" value="1"/>
</dbReference>
<evidence type="ECO:0000313" key="7">
    <source>
        <dbReference type="EMBL" id="KZE11402.1"/>
    </source>
</evidence>
<keyword evidence="8" id="KW-1185">Reference proteome</keyword>
<dbReference type="Gene3D" id="2.115.10.20">
    <property type="entry name" value="Glycosyl hydrolase domain, family 43"/>
    <property type="match status" value="1"/>
</dbReference>
<dbReference type="Proteomes" id="UP000076609">
    <property type="component" value="Unassembled WGS sequence"/>
</dbReference>
<reference evidence="8" key="1">
    <citation type="submission" date="2016-01" db="EMBL/GenBank/DDBJ databases">
        <title>Draft genome of Chromobacterium sp. F49.</title>
        <authorList>
            <person name="Hong K.W."/>
        </authorList>
    </citation>
    <scope>NUCLEOTIDE SEQUENCE [LARGE SCALE GENOMIC DNA]</scope>
    <source>
        <strain evidence="8">CN3</strain>
    </source>
</reference>
<dbReference type="PANTHER" id="PTHR43301:SF3">
    <property type="entry name" value="ARABINAN ENDO-1,5-ALPHA-L-ARABINOSIDASE A-RELATED"/>
    <property type="match status" value="1"/>
</dbReference>
<dbReference type="RefSeq" id="WP_066691735.1">
    <property type="nucleotide sequence ID" value="NZ_CP117025.1"/>
</dbReference>
<dbReference type="EMBL" id="LQQO01000034">
    <property type="protein sequence ID" value="KZE11402.1"/>
    <property type="molecule type" value="Genomic_DNA"/>
</dbReference>
<organism evidence="7 8">
    <name type="scientific">Sphingomonas hankookensis</name>
    <dbReference type="NCBI Taxonomy" id="563996"/>
    <lineage>
        <taxon>Bacteria</taxon>
        <taxon>Pseudomonadati</taxon>
        <taxon>Pseudomonadota</taxon>
        <taxon>Alphaproteobacteria</taxon>
        <taxon>Sphingomonadales</taxon>
        <taxon>Sphingomonadaceae</taxon>
        <taxon>Sphingomonas</taxon>
    </lineage>
</organism>
<dbReference type="PANTHER" id="PTHR43301">
    <property type="entry name" value="ARABINAN ENDO-1,5-ALPHA-L-ARABINOSIDASE"/>
    <property type="match status" value="1"/>
</dbReference>
<evidence type="ECO:0000256" key="4">
    <source>
        <dbReference type="ARBA" id="ARBA00023295"/>
    </source>
</evidence>
<accession>A0ABR5YAJ6</accession>
<name>A0ABR5YAJ6_9SPHN</name>
<feature type="chain" id="PRO_5046107361" description="Extracellular exo-alpha-(1-&gt;5)-L-arabinofuranosidase" evidence="6">
    <location>
        <begin position="20"/>
        <end position="333"/>
    </location>
</feature>
<proteinExistence type="inferred from homology"/>
<sequence>MARFVAPLAALLLAGGSMAQAPAPDGDIRPVHDPVLIRQGGTWHVFSTGIGKDGQGLIAARTSPDLVHWRAGTPPFATLPDWAVLAIPGAKNMWAPDISFVNGRYRLYYSVSTFGSNRSAIGLATNMTLDPAAPGYGWRDEGVVLQSMPTDDYNAIDPAFIADGQGRHWLSFGSFWSGLKLVELDRATGKPLNPRARPLTLASRPVPAGAPSIIEAPYIFARGGYYWLIASYDYCCKGVNSTYYTVIGRSKSITGPYLGKDGSSMLAGGGTILLRADLQEQRRFRGPGHAGHYRGTDGVDRLVHHAYDKDNDGAPTLRVATLEWGRDGWPTAQ</sequence>
<dbReference type="Pfam" id="PF04616">
    <property type="entry name" value="Glyco_hydro_43"/>
    <property type="match status" value="1"/>
</dbReference>
<dbReference type="PIRSF" id="PIRSF026534">
    <property type="entry name" value="Endo_alpha-L-arabinosidase"/>
    <property type="match status" value="1"/>
</dbReference>
<evidence type="ECO:0000256" key="3">
    <source>
        <dbReference type="ARBA" id="ARBA00022801"/>
    </source>
</evidence>
<feature type="signal peptide" evidence="6">
    <location>
        <begin position="1"/>
        <end position="19"/>
    </location>
</feature>
<dbReference type="InterPro" id="IPR050727">
    <property type="entry name" value="GH43_arabinanases"/>
</dbReference>
<protein>
    <recommendedName>
        <fullName evidence="5">Extracellular exo-alpha-(1-&gt;5)-L-arabinofuranosidase</fullName>
        <ecNumber evidence="5">3.2.1.55</ecNumber>
    </recommendedName>
</protein>
<keyword evidence="4 5" id="KW-0326">Glycosidase</keyword>
<evidence type="ECO:0000256" key="2">
    <source>
        <dbReference type="ARBA" id="ARBA00009865"/>
    </source>
</evidence>
<dbReference type="EC" id="3.2.1.55" evidence="5"/>
<evidence type="ECO:0000256" key="1">
    <source>
        <dbReference type="ARBA" id="ARBA00004834"/>
    </source>
</evidence>
<dbReference type="SUPFAM" id="SSF75005">
    <property type="entry name" value="Arabinanase/levansucrase/invertase"/>
    <property type="match status" value="1"/>
</dbReference>